<dbReference type="SMART" id="SM00382">
    <property type="entry name" value="AAA"/>
    <property type="match status" value="2"/>
</dbReference>
<dbReference type="GO" id="GO:0016887">
    <property type="term" value="F:ATP hydrolysis activity"/>
    <property type="evidence" value="ECO:0007669"/>
    <property type="project" value="InterPro"/>
</dbReference>
<feature type="domain" description="ABC transporter" evidence="10">
    <location>
        <begin position="383"/>
        <end position="677"/>
    </location>
</feature>
<dbReference type="GO" id="GO:0015421">
    <property type="term" value="F:ABC-type oligopeptide transporter activity"/>
    <property type="evidence" value="ECO:0007669"/>
    <property type="project" value="TreeGrafter"/>
</dbReference>
<evidence type="ECO:0000313" key="12">
    <source>
        <dbReference type="EMBL" id="OCF31722.1"/>
    </source>
</evidence>
<evidence type="ECO:0000256" key="3">
    <source>
        <dbReference type="ARBA" id="ARBA00022692"/>
    </source>
</evidence>
<dbReference type="PANTHER" id="PTHR43394:SF18">
    <property type="entry name" value="ABC TRANSPORTER B FAMILY MEMBER 11-LIKE"/>
    <property type="match status" value="1"/>
</dbReference>
<evidence type="ECO:0008006" key="14">
    <source>
        <dbReference type="Google" id="ProtNLM"/>
    </source>
</evidence>
<name>A0A1B9GKT2_9TREE</name>
<dbReference type="InterPro" id="IPR036640">
    <property type="entry name" value="ABC1_TM_sf"/>
</dbReference>
<dbReference type="SUPFAM" id="SSF90123">
    <property type="entry name" value="ABC transporter transmembrane region"/>
    <property type="match status" value="2"/>
</dbReference>
<evidence type="ECO:0000256" key="4">
    <source>
        <dbReference type="ARBA" id="ARBA00022741"/>
    </source>
</evidence>
<feature type="transmembrane region" description="Helical" evidence="9">
    <location>
        <begin position="784"/>
        <end position="804"/>
    </location>
</feature>
<dbReference type="InterPro" id="IPR011527">
    <property type="entry name" value="ABC1_TM_dom"/>
</dbReference>
<evidence type="ECO:0000256" key="2">
    <source>
        <dbReference type="ARBA" id="ARBA00007577"/>
    </source>
</evidence>
<dbReference type="InterPro" id="IPR003593">
    <property type="entry name" value="AAA+_ATPase"/>
</dbReference>
<evidence type="ECO:0000256" key="8">
    <source>
        <dbReference type="SAM" id="MobiDB-lite"/>
    </source>
</evidence>
<feature type="transmembrane region" description="Helical" evidence="9">
    <location>
        <begin position="284"/>
        <end position="305"/>
    </location>
</feature>
<dbReference type="CDD" id="cd03249">
    <property type="entry name" value="ABC_MTABC3_MDL1_MDL2"/>
    <property type="match status" value="1"/>
</dbReference>
<protein>
    <recommendedName>
        <fullName evidence="14">ATP-binding cassette, subfamily B (MDR/TAP), member 1</fullName>
    </recommendedName>
</protein>
<reference evidence="13" key="2">
    <citation type="submission" date="2013-12" db="EMBL/GenBank/DDBJ databases">
        <title>Evolution of pathogenesis and genome organization in the Tremellales.</title>
        <authorList>
            <person name="Cuomo C."/>
            <person name="Litvintseva A."/>
            <person name="Heitman J."/>
            <person name="Chen Y."/>
            <person name="Sun S."/>
            <person name="Springer D."/>
            <person name="Dromer F."/>
            <person name="Young S."/>
            <person name="Zeng Q."/>
            <person name="Chapman S."/>
            <person name="Gujja S."/>
            <person name="Saif S."/>
            <person name="Birren B."/>
        </authorList>
    </citation>
    <scope>NUCLEOTIDE SEQUENCE [LARGE SCALE GENOMIC DNA]</scope>
    <source>
        <strain evidence="13">BCC8398</strain>
    </source>
</reference>
<dbReference type="InterPro" id="IPR039421">
    <property type="entry name" value="Type_1_exporter"/>
</dbReference>
<sequence length="1307" mass="143308">MEHANQVERGRFVAPHAQPLNSHRSKLPNVFYLLSFAPPCPSLFRHPQAFFAHPYVLYAIGTFAALGAGVSLPAFDIVFGYWTNGINSDDPAVIRARGNETGWIMTIVAFATCLFFAVFSICFVTAGVKLSNALREQYLSAVLVQDQAFFDRVGPGEIVTRSSKDIDSIRTGLGERLGYLIWSFSTIVTAFVSAFVHAPRLAGVLFVLIPFTMIVFTGLGYWSDNVAQAGDQIDGKAATMIEQILSSVRIVQSFDLGPRLLSKLQYDMLRPLQKLARRKTAVKGLELGTAFGAGFLVYSMCFWYGGIEVTKGRSVGDVMTTFYNYVNLFFAFAGVVPHLVATTTAIHVIGNLRTQIERKPPIDVRDETGIRLNQESTSWKPSFQLDGVTFAYPSRPTNKALDNVSVDIPAGEFTAFVGPSGSGKSTLASLLLRLYDPESATKVTDQDRAILKQANVEDTGIDSEEDVVTGSGIVRFAGHDVRDLNVTSLRQQIAVVQQNPQLVSGTVFDNVAIGLTGTDLEYRPDLDNSDTSPESKARLETINQRVEDALRKAQAWDFVTQLPDGIRTVVSGGRTGVLSGGQVQRVAIARALVRQPRCLLLDEATSAVSADTEMQIQESLLAEQRERGMTLIVIAHRLSTIVSADRIVVMASGRVVQIGTYDELLDPSCPDQTFRSLALPHQDVDNKSGSPPSSSSTSVFDSSLPESPTQITSKEAVEEYKPLPPAIRSTRQAFSHVRLLFTIGVIFGLVGGATFVIVAWLQGRAIVALSIPDFSEMRSVVNRWALWFLITALGALVVIAVHGFSLEYGGEKLVCELRLESVRALVRQEIAFFEQKDSGSGTLTAAASQNPGNVGNFFGLILAQIISSTTNFAATLIMSFILNWRLAVMVLPALAATTSLGYANFKCQEIFEHGLTKTIDSQSDFVAEAANSVLLLSALSREAETVRQFNVRFASRPIQYNWLSWSAITMGGTQAMIEFFAALIFWWGAKQVATGTVARADLFSVLEAVVIAIYTSAKIWTYTGDFTRMRNSLKTIESWITREPQIRSFKGEKSLEYASDKASQGIEFKNVELRYPSRPQILSLASVSMRMEPGKSYAFCGTSGAGKSSILAVLQRFYDITAGQILLDGRDIRQMDLSELRSQMGYVSQEPILYDMTVRWNLISGAQMPEKVTDAELENACRQACILDFIRSLPQGFETELGLKGGQLSGGQRQRLCIARALIRNPRILLLDEATSALDGKSEAVVQEALDNASKGRMTITIAHRLSTVRKADVIHVMEHGTIVESGSHDELIALEGRYFELVRTQL</sequence>
<dbReference type="CDD" id="cd18578">
    <property type="entry name" value="ABC_6TM_Pgp_ABCB1_D2_like"/>
    <property type="match status" value="1"/>
</dbReference>
<evidence type="ECO:0000256" key="6">
    <source>
        <dbReference type="ARBA" id="ARBA00022989"/>
    </source>
</evidence>
<dbReference type="GO" id="GO:0090374">
    <property type="term" value="P:oligopeptide export from mitochondrion"/>
    <property type="evidence" value="ECO:0007669"/>
    <property type="project" value="TreeGrafter"/>
</dbReference>
<proteinExistence type="inferred from homology"/>
<feature type="transmembrane region" description="Helical" evidence="9">
    <location>
        <begin position="886"/>
        <end position="905"/>
    </location>
</feature>
<evidence type="ECO:0000259" key="11">
    <source>
        <dbReference type="PROSITE" id="PS50929"/>
    </source>
</evidence>
<evidence type="ECO:0000256" key="9">
    <source>
        <dbReference type="SAM" id="Phobius"/>
    </source>
</evidence>
<feature type="region of interest" description="Disordered" evidence="8">
    <location>
        <begin position="681"/>
        <end position="711"/>
    </location>
</feature>
<dbReference type="EMBL" id="KV700131">
    <property type="protein sequence ID" value="OCF31722.1"/>
    <property type="molecule type" value="Genomic_DNA"/>
</dbReference>
<dbReference type="Gene3D" id="3.40.50.300">
    <property type="entry name" value="P-loop containing nucleotide triphosphate hydrolases"/>
    <property type="match status" value="2"/>
</dbReference>
<evidence type="ECO:0000256" key="5">
    <source>
        <dbReference type="ARBA" id="ARBA00022840"/>
    </source>
</evidence>
<comment type="subcellular location">
    <subcellularLocation>
        <location evidence="1">Membrane</location>
        <topology evidence="1">Multi-pass membrane protein</topology>
    </subcellularLocation>
</comment>
<dbReference type="InterPro" id="IPR017871">
    <property type="entry name" value="ABC_transporter-like_CS"/>
</dbReference>
<accession>A0A1B9GKT2</accession>
<dbReference type="PROSITE" id="PS50893">
    <property type="entry name" value="ABC_TRANSPORTER_2"/>
    <property type="match status" value="2"/>
</dbReference>
<feature type="domain" description="ABC transmembrane type-1" evidence="11">
    <location>
        <begin position="59"/>
        <end position="345"/>
    </location>
</feature>
<feature type="transmembrane region" description="Helical" evidence="9">
    <location>
        <begin position="962"/>
        <end position="987"/>
    </location>
</feature>
<feature type="domain" description="ABC transmembrane type-1" evidence="11">
    <location>
        <begin position="743"/>
        <end position="1028"/>
    </location>
</feature>
<reference evidence="12 13" key="1">
    <citation type="submission" date="2013-07" db="EMBL/GenBank/DDBJ databases">
        <title>The Genome Sequence of Cryptococcus heveanensis BCC8398.</title>
        <authorList>
            <consortium name="The Broad Institute Genome Sequencing Platform"/>
            <person name="Cuomo C."/>
            <person name="Litvintseva A."/>
            <person name="Chen Y."/>
            <person name="Heitman J."/>
            <person name="Sun S."/>
            <person name="Springer D."/>
            <person name="Dromer F."/>
            <person name="Young S.K."/>
            <person name="Zeng Q."/>
            <person name="Gargeya S."/>
            <person name="Fitzgerald M."/>
            <person name="Abouelleil A."/>
            <person name="Alvarado L."/>
            <person name="Berlin A.M."/>
            <person name="Chapman S.B."/>
            <person name="Dewar J."/>
            <person name="Goldberg J."/>
            <person name="Griggs A."/>
            <person name="Gujja S."/>
            <person name="Hansen M."/>
            <person name="Howarth C."/>
            <person name="Imamovic A."/>
            <person name="Larimer J."/>
            <person name="McCowan C."/>
            <person name="Murphy C."/>
            <person name="Pearson M."/>
            <person name="Priest M."/>
            <person name="Roberts A."/>
            <person name="Saif S."/>
            <person name="Shea T."/>
            <person name="Sykes S."/>
            <person name="Wortman J."/>
            <person name="Nusbaum C."/>
            <person name="Birren B."/>
        </authorList>
    </citation>
    <scope>NUCLEOTIDE SEQUENCE [LARGE SCALE GENOMIC DNA]</scope>
    <source>
        <strain evidence="12 13">BCC8398</strain>
    </source>
</reference>
<dbReference type="FunFam" id="3.40.50.300:FF:000913">
    <property type="entry name" value="ABC multidrug transporter SitT"/>
    <property type="match status" value="1"/>
</dbReference>
<dbReference type="PANTHER" id="PTHR43394">
    <property type="entry name" value="ATP-DEPENDENT PERMEASE MDL1, MITOCHONDRIAL"/>
    <property type="match status" value="1"/>
</dbReference>
<keyword evidence="6 9" id="KW-1133">Transmembrane helix</keyword>
<keyword evidence="7 9" id="KW-0472">Membrane</keyword>
<dbReference type="OrthoDB" id="6500128at2759"/>
<feature type="transmembrane region" description="Helical" evidence="9">
    <location>
        <begin position="739"/>
        <end position="761"/>
    </location>
</feature>
<feature type="transmembrane region" description="Helical" evidence="9">
    <location>
        <begin position="177"/>
        <end position="196"/>
    </location>
</feature>
<dbReference type="SUPFAM" id="SSF52540">
    <property type="entry name" value="P-loop containing nucleoside triphosphate hydrolases"/>
    <property type="match status" value="2"/>
</dbReference>
<feature type="transmembrane region" description="Helical" evidence="9">
    <location>
        <begin position="1002"/>
        <end position="1020"/>
    </location>
</feature>
<organism evidence="12 13">
    <name type="scientific">Kwoniella heveanensis BCC8398</name>
    <dbReference type="NCBI Taxonomy" id="1296120"/>
    <lineage>
        <taxon>Eukaryota</taxon>
        <taxon>Fungi</taxon>
        <taxon>Dikarya</taxon>
        <taxon>Basidiomycota</taxon>
        <taxon>Agaricomycotina</taxon>
        <taxon>Tremellomycetes</taxon>
        <taxon>Tremellales</taxon>
        <taxon>Cryptococcaceae</taxon>
        <taxon>Kwoniella</taxon>
    </lineage>
</organism>
<gene>
    <name evidence="12" type="ORF">I316_06529</name>
</gene>
<dbReference type="Pfam" id="PF00664">
    <property type="entry name" value="ABC_membrane"/>
    <property type="match status" value="2"/>
</dbReference>
<dbReference type="GO" id="GO:0005524">
    <property type="term" value="F:ATP binding"/>
    <property type="evidence" value="ECO:0007669"/>
    <property type="project" value="UniProtKB-KW"/>
</dbReference>
<dbReference type="PROSITE" id="PS00211">
    <property type="entry name" value="ABC_TRANSPORTER_1"/>
    <property type="match status" value="1"/>
</dbReference>
<feature type="compositionally biased region" description="Low complexity" evidence="8">
    <location>
        <begin position="688"/>
        <end position="705"/>
    </location>
</feature>
<feature type="transmembrane region" description="Helical" evidence="9">
    <location>
        <begin position="102"/>
        <end position="128"/>
    </location>
</feature>
<dbReference type="Proteomes" id="UP000092666">
    <property type="component" value="Unassembled WGS sequence"/>
</dbReference>
<evidence type="ECO:0000256" key="1">
    <source>
        <dbReference type="ARBA" id="ARBA00004141"/>
    </source>
</evidence>
<dbReference type="PROSITE" id="PS50929">
    <property type="entry name" value="ABC_TM1F"/>
    <property type="match status" value="2"/>
</dbReference>
<dbReference type="InterPro" id="IPR027417">
    <property type="entry name" value="P-loop_NTPase"/>
</dbReference>
<keyword evidence="3 9" id="KW-0812">Transmembrane</keyword>
<feature type="domain" description="ABC transporter" evidence="10">
    <location>
        <begin position="1066"/>
        <end position="1305"/>
    </location>
</feature>
<evidence type="ECO:0000259" key="10">
    <source>
        <dbReference type="PROSITE" id="PS50893"/>
    </source>
</evidence>
<dbReference type="Gene3D" id="1.20.1560.10">
    <property type="entry name" value="ABC transporter type 1, transmembrane domain"/>
    <property type="match status" value="1"/>
</dbReference>
<evidence type="ECO:0000313" key="13">
    <source>
        <dbReference type="Proteomes" id="UP000092666"/>
    </source>
</evidence>
<keyword evidence="13" id="KW-1185">Reference proteome</keyword>
<evidence type="ECO:0000256" key="7">
    <source>
        <dbReference type="ARBA" id="ARBA00023136"/>
    </source>
</evidence>
<feature type="transmembrane region" description="Helical" evidence="9">
    <location>
        <begin position="202"/>
        <end position="222"/>
    </location>
</feature>
<dbReference type="CDD" id="cd18577">
    <property type="entry name" value="ABC_6TM_Pgp_ABCB1_D1_like"/>
    <property type="match status" value="1"/>
</dbReference>
<comment type="similarity">
    <text evidence="2">Belongs to the ABC transporter superfamily. ABCB family. Multidrug resistance exporter (TC 3.A.1.201) subfamily.</text>
</comment>
<dbReference type="Pfam" id="PF00005">
    <property type="entry name" value="ABC_tran"/>
    <property type="match status" value="2"/>
</dbReference>
<dbReference type="STRING" id="1296120.A0A1B9GKT2"/>
<keyword evidence="4" id="KW-0547">Nucleotide-binding</keyword>
<feature type="transmembrane region" description="Helical" evidence="9">
    <location>
        <begin position="325"/>
        <end position="349"/>
    </location>
</feature>
<feature type="transmembrane region" description="Helical" evidence="9">
    <location>
        <begin position="55"/>
        <end position="82"/>
    </location>
</feature>
<dbReference type="GO" id="GO:0005743">
    <property type="term" value="C:mitochondrial inner membrane"/>
    <property type="evidence" value="ECO:0007669"/>
    <property type="project" value="TreeGrafter"/>
</dbReference>
<dbReference type="InterPro" id="IPR003439">
    <property type="entry name" value="ABC_transporter-like_ATP-bd"/>
</dbReference>
<keyword evidence="5" id="KW-0067">ATP-binding</keyword>